<evidence type="ECO:0000313" key="2">
    <source>
        <dbReference type="EMBL" id="ONG37961.1"/>
    </source>
</evidence>
<protein>
    <recommendedName>
        <fullName evidence="1">Large polyvalent protein-associated domain-containing protein</fullName>
    </recommendedName>
</protein>
<dbReference type="EMBL" id="MLCN01000040">
    <property type="protein sequence ID" value="ONG37961.1"/>
    <property type="molecule type" value="Genomic_DNA"/>
</dbReference>
<dbReference type="STRING" id="1907941.BKE30_13380"/>
<proteinExistence type="predicted"/>
<sequence length="404" mass="45967">MYGTGKRSGRKINYPFSLSNVHRIRYECLPELGWPQHPKVLDTDCYGTLYTKITGKPVKMWYAVRGDKSKAVLISPQGFGHRAEAMALAKREYEQQLAQRSLSGEDTTRIKQPVRPVSDQAAVRKGRDWRKGVSIDPNHFMEVFRFRGVEFGNWVTQAERQGFLDATYDALMDLTELCGLPPSFASLGGRLGIAFGSRGSKTHAAHFERARWLMHLSKSQGVGALAHEFGHALDAFLASRNKVPMLFLSEFYLHVHGGYKIRVSNWNDTEIMQAGFLDRDMMPAYHGLMQCLIHGKAQAGRIAQYSQFAKSAAELDALKGKPYWNTPTELFARVFETWVIEKLKQGNQVNDFLVYGIDESEADAGQWGTSISPYPLHDERQDIIERMDNWMQVMVEHWQKRKAS</sequence>
<name>A0A1S8CR26_9GAMM</name>
<feature type="domain" description="Large polyvalent protein-associated" evidence="1">
    <location>
        <begin position="316"/>
        <end position="394"/>
    </location>
</feature>
<dbReference type="Proteomes" id="UP000192132">
    <property type="component" value="Unassembled WGS sequence"/>
</dbReference>
<dbReference type="InterPro" id="IPR041047">
    <property type="entry name" value="LPD1"/>
</dbReference>
<reference evidence="2 3" key="1">
    <citation type="submission" date="2016-10" db="EMBL/GenBank/DDBJ databases">
        <title>Draft Genome sequence of Alkanindiges sp. strain H1.</title>
        <authorList>
            <person name="Subhash Y."/>
            <person name="Lee S."/>
        </authorList>
    </citation>
    <scope>NUCLEOTIDE SEQUENCE [LARGE SCALE GENOMIC DNA]</scope>
    <source>
        <strain evidence="2 3">H1</strain>
    </source>
</reference>
<dbReference type="AlphaFoldDB" id="A0A1S8CR26"/>
<organism evidence="2 3">
    <name type="scientific">Alkanindiges hydrocarboniclasticus</name>
    <dbReference type="NCBI Taxonomy" id="1907941"/>
    <lineage>
        <taxon>Bacteria</taxon>
        <taxon>Pseudomonadati</taxon>
        <taxon>Pseudomonadota</taxon>
        <taxon>Gammaproteobacteria</taxon>
        <taxon>Moraxellales</taxon>
        <taxon>Moraxellaceae</taxon>
        <taxon>Alkanindiges</taxon>
    </lineage>
</organism>
<accession>A0A1S8CR26</accession>
<comment type="caution">
    <text evidence="2">The sequence shown here is derived from an EMBL/GenBank/DDBJ whole genome shotgun (WGS) entry which is preliminary data.</text>
</comment>
<evidence type="ECO:0000313" key="3">
    <source>
        <dbReference type="Proteomes" id="UP000192132"/>
    </source>
</evidence>
<keyword evidence="3" id="KW-1185">Reference proteome</keyword>
<evidence type="ECO:0000259" key="1">
    <source>
        <dbReference type="Pfam" id="PF18796"/>
    </source>
</evidence>
<gene>
    <name evidence="2" type="ORF">BKE30_13380</name>
</gene>
<dbReference type="Pfam" id="PF18796">
    <property type="entry name" value="LPD1"/>
    <property type="match status" value="1"/>
</dbReference>